<accession>A0A150XB79</accession>
<dbReference type="EMBL" id="LRPC01000012">
    <property type="protein sequence ID" value="KYG75930.1"/>
    <property type="molecule type" value="Genomic_DNA"/>
</dbReference>
<proteinExistence type="predicted"/>
<evidence type="ECO:0000313" key="1">
    <source>
        <dbReference type="EMBL" id="KYG75930.1"/>
    </source>
</evidence>
<dbReference type="AlphaFoldDB" id="A0A150XB79"/>
<evidence type="ECO:0000313" key="2">
    <source>
        <dbReference type="Proteomes" id="UP000075606"/>
    </source>
</evidence>
<keyword evidence="2" id="KW-1185">Reference proteome</keyword>
<gene>
    <name evidence="1" type="ORF">AWW68_08865</name>
</gene>
<sequence length="129" mass="14550">MTKPWLNINEQWKTELVSDNSSTANIKFGDYVRFSSERYDSAYLSGYNGYSPMALTTMNAPQDYERFKLVDPSNPSSTAEITTNDEFELWLVNGDKYSVKVSGTEFEKSIPFVTSGGSTFRLIQITVNA</sequence>
<name>A0A150XB79_9BACT</name>
<reference evidence="1 2" key="1">
    <citation type="submission" date="2016-01" db="EMBL/GenBank/DDBJ databases">
        <title>Genome sequencing of Roseivirga spongicola UST030701-084.</title>
        <authorList>
            <person name="Selvaratnam C."/>
            <person name="Thevarajoo S."/>
            <person name="Goh K.M."/>
            <person name="Ee R."/>
            <person name="Chan K.-G."/>
            <person name="Chong C.S."/>
        </authorList>
    </citation>
    <scope>NUCLEOTIDE SEQUENCE [LARGE SCALE GENOMIC DNA]</scope>
    <source>
        <strain evidence="1 2">UST030701-084</strain>
    </source>
</reference>
<protein>
    <submittedName>
        <fullName evidence="1">Uncharacterized protein</fullName>
    </submittedName>
</protein>
<comment type="caution">
    <text evidence="1">The sequence shown here is derived from an EMBL/GenBank/DDBJ whole genome shotgun (WGS) entry which is preliminary data.</text>
</comment>
<dbReference type="Proteomes" id="UP000075606">
    <property type="component" value="Unassembled WGS sequence"/>
</dbReference>
<organism evidence="1 2">
    <name type="scientific">Roseivirga spongicola</name>
    <dbReference type="NCBI Taxonomy" id="333140"/>
    <lineage>
        <taxon>Bacteria</taxon>
        <taxon>Pseudomonadati</taxon>
        <taxon>Bacteroidota</taxon>
        <taxon>Cytophagia</taxon>
        <taxon>Cytophagales</taxon>
        <taxon>Roseivirgaceae</taxon>
        <taxon>Roseivirga</taxon>
    </lineage>
</organism>